<keyword evidence="7" id="KW-1185">Reference proteome</keyword>
<feature type="domain" description="TauD/TfdA-like" evidence="5">
    <location>
        <begin position="33"/>
        <end position="311"/>
    </location>
</feature>
<name>A0A101TNQ9_9ACTN</name>
<gene>
    <name evidence="6" type="ORF">AQJ67_34705</name>
</gene>
<evidence type="ECO:0000259" key="5">
    <source>
        <dbReference type="Pfam" id="PF02668"/>
    </source>
</evidence>
<dbReference type="PANTHER" id="PTHR10696:SF56">
    <property type="entry name" value="TAUD_TFDA-LIKE DOMAIN-CONTAINING PROTEIN"/>
    <property type="match status" value="1"/>
</dbReference>
<dbReference type="Gene3D" id="3.60.130.10">
    <property type="entry name" value="Clavaminate synthase-like"/>
    <property type="match status" value="1"/>
</dbReference>
<evidence type="ECO:0000256" key="1">
    <source>
        <dbReference type="ARBA" id="ARBA00001954"/>
    </source>
</evidence>
<accession>A0A101TNQ9</accession>
<protein>
    <recommendedName>
        <fullName evidence="5">TauD/TfdA-like domain-containing protein</fullName>
    </recommendedName>
</protein>
<dbReference type="InterPro" id="IPR050411">
    <property type="entry name" value="AlphaKG_dependent_hydroxylases"/>
</dbReference>
<dbReference type="Proteomes" id="UP000053429">
    <property type="component" value="Unassembled WGS sequence"/>
</dbReference>
<dbReference type="EMBL" id="LMWY01000046">
    <property type="protein sequence ID" value="KUN95705.1"/>
    <property type="molecule type" value="Genomic_DNA"/>
</dbReference>
<evidence type="ECO:0000313" key="7">
    <source>
        <dbReference type="Proteomes" id="UP000053429"/>
    </source>
</evidence>
<comment type="caution">
    <text evidence="6">The sequence shown here is derived from an EMBL/GenBank/DDBJ whole genome shotgun (WGS) entry which is preliminary data.</text>
</comment>
<evidence type="ECO:0000313" key="6">
    <source>
        <dbReference type="EMBL" id="KUN95705.1"/>
    </source>
</evidence>
<dbReference type="SUPFAM" id="SSF51197">
    <property type="entry name" value="Clavaminate synthase-like"/>
    <property type="match status" value="1"/>
</dbReference>
<dbReference type="Pfam" id="PF02668">
    <property type="entry name" value="TauD"/>
    <property type="match status" value="1"/>
</dbReference>
<dbReference type="STRING" id="661399.AQJ67_34705"/>
<dbReference type="AlphaFoldDB" id="A0A101TNQ9"/>
<keyword evidence="4" id="KW-0045">Antibiotic biosynthesis</keyword>
<dbReference type="PANTHER" id="PTHR10696">
    <property type="entry name" value="GAMMA-BUTYROBETAINE HYDROXYLASE-RELATED"/>
    <property type="match status" value="1"/>
</dbReference>
<dbReference type="InterPro" id="IPR042098">
    <property type="entry name" value="TauD-like_sf"/>
</dbReference>
<dbReference type="OrthoDB" id="9769888at2"/>
<keyword evidence="2" id="KW-0560">Oxidoreductase</keyword>
<keyword evidence="3" id="KW-0408">Iron</keyword>
<evidence type="ECO:0000256" key="4">
    <source>
        <dbReference type="ARBA" id="ARBA00023194"/>
    </source>
</evidence>
<dbReference type="InterPro" id="IPR003819">
    <property type="entry name" value="TauD/TfdA-like"/>
</dbReference>
<sequence length="314" mass="34321">MTDGYSAWAPLVVTPADIGAEAAPGGLIGHLRELDGLDALLVREKALVFRGFQVSTAELDTVLDLLLPNRLAYVNGNSPRTKVGQNVYTSTEYPPEYTISMHNELSYAHQWPSRLVFFCEQAAETGGATPVVDGVRWLAALDPEVREGFAGGVRYAQNLHGGTGFGKSWQDTFETDDRDEVERLLAGTGADHAWTRDGGLRVSQIRPSTLRHPVTGAEVWFNQADQWHAAGLGDETAAALHRIMPEKDLPQSVAFADGSPIPAEYITQIRDRGLESAVDVDWRSGDVLLIDNMLVGHGRRSFTGRRRVLVAMSD</sequence>
<reference evidence="6 7" key="1">
    <citation type="submission" date="2015-10" db="EMBL/GenBank/DDBJ databases">
        <title>Draft genome sequence of Streptomyces caeruleatus NRRL B-24802, type strain for the species Streptomyces caeruleatus.</title>
        <authorList>
            <person name="Ruckert C."/>
            <person name="Winkler A."/>
            <person name="Kalinowski J."/>
            <person name="Kampfer P."/>
            <person name="Glaeser S."/>
        </authorList>
    </citation>
    <scope>NUCLEOTIDE SEQUENCE [LARGE SCALE GENOMIC DNA]</scope>
    <source>
        <strain evidence="6 7">NRRL B-24802</strain>
    </source>
</reference>
<evidence type="ECO:0000256" key="3">
    <source>
        <dbReference type="ARBA" id="ARBA00023004"/>
    </source>
</evidence>
<proteinExistence type="predicted"/>
<comment type="cofactor">
    <cofactor evidence="1">
        <name>Fe(2+)</name>
        <dbReference type="ChEBI" id="CHEBI:29033"/>
    </cofactor>
</comment>
<organism evidence="6 7">
    <name type="scientific">Streptomyces caeruleatus</name>
    <dbReference type="NCBI Taxonomy" id="661399"/>
    <lineage>
        <taxon>Bacteria</taxon>
        <taxon>Bacillati</taxon>
        <taxon>Actinomycetota</taxon>
        <taxon>Actinomycetes</taxon>
        <taxon>Kitasatosporales</taxon>
        <taxon>Streptomycetaceae</taxon>
        <taxon>Streptomyces</taxon>
    </lineage>
</organism>
<dbReference type="GO" id="GO:0016491">
    <property type="term" value="F:oxidoreductase activity"/>
    <property type="evidence" value="ECO:0007669"/>
    <property type="project" value="UniProtKB-KW"/>
</dbReference>
<dbReference type="GO" id="GO:0017000">
    <property type="term" value="P:antibiotic biosynthetic process"/>
    <property type="evidence" value="ECO:0007669"/>
    <property type="project" value="UniProtKB-KW"/>
</dbReference>
<dbReference type="RefSeq" id="WP_062723322.1">
    <property type="nucleotide sequence ID" value="NZ_KQ948937.1"/>
</dbReference>
<evidence type="ECO:0000256" key="2">
    <source>
        <dbReference type="ARBA" id="ARBA00023002"/>
    </source>
</evidence>